<comment type="function">
    <text evidence="6">Bidirectionally degrades single-stranded DNA into large acid-insoluble oligonucleotides, which are then degraded further into small acid-soluble oligonucleotides.</text>
</comment>
<evidence type="ECO:0000256" key="1">
    <source>
        <dbReference type="ARBA" id="ARBA00009998"/>
    </source>
</evidence>
<evidence type="ECO:0000256" key="2">
    <source>
        <dbReference type="ARBA" id="ARBA00022490"/>
    </source>
</evidence>
<keyword evidence="4 6" id="KW-0378">Hydrolase</keyword>
<dbReference type="PANTHER" id="PTHR34137:SF1">
    <property type="entry name" value="EXODEOXYRIBONUCLEASE 7 SMALL SUBUNIT"/>
    <property type="match status" value="1"/>
</dbReference>
<gene>
    <name evidence="6" type="primary">xseB</name>
    <name evidence="7" type="ORF">NCTC13093_00946</name>
</gene>
<comment type="similarity">
    <text evidence="1 6">Belongs to the XseB family.</text>
</comment>
<keyword evidence="3 6" id="KW-0540">Nuclease</keyword>
<dbReference type="InterPro" id="IPR003761">
    <property type="entry name" value="Exonuc_VII_S"/>
</dbReference>
<evidence type="ECO:0000256" key="4">
    <source>
        <dbReference type="ARBA" id="ARBA00022801"/>
    </source>
</evidence>
<reference evidence="7 8" key="1">
    <citation type="submission" date="2018-06" db="EMBL/GenBank/DDBJ databases">
        <authorList>
            <consortium name="Pathogen Informatics"/>
            <person name="Doyle S."/>
        </authorList>
    </citation>
    <scope>NUCLEOTIDE SEQUENCE [LARGE SCALE GENOMIC DNA]</scope>
    <source>
        <strain evidence="7 8">NCTC13093</strain>
    </source>
</reference>
<dbReference type="RefSeq" id="WP_113743726.1">
    <property type="nucleotide sequence ID" value="NZ_UAPV01000001.1"/>
</dbReference>
<comment type="catalytic activity">
    <reaction evidence="6">
        <text>Exonucleolytic cleavage in either 5'- to 3'- or 3'- to 5'-direction to yield nucleoside 5'-phosphates.</text>
        <dbReference type="EC" id="3.1.11.6"/>
    </reaction>
</comment>
<accession>A0A2X0VJA2</accession>
<proteinExistence type="inferred from homology"/>
<dbReference type="Gene3D" id="1.10.287.1040">
    <property type="entry name" value="Exonuclease VII, small subunit"/>
    <property type="match status" value="1"/>
</dbReference>
<evidence type="ECO:0000313" key="8">
    <source>
        <dbReference type="Proteomes" id="UP000250086"/>
    </source>
</evidence>
<dbReference type="GO" id="GO:0008855">
    <property type="term" value="F:exodeoxyribonuclease VII activity"/>
    <property type="evidence" value="ECO:0007669"/>
    <property type="project" value="UniProtKB-UniRule"/>
</dbReference>
<comment type="subcellular location">
    <subcellularLocation>
        <location evidence="6">Cytoplasm</location>
    </subcellularLocation>
</comment>
<evidence type="ECO:0000313" key="7">
    <source>
        <dbReference type="EMBL" id="SPT69568.1"/>
    </source>
</evidence>
<dbReference type="SUPFAM" id="SSF116842">
    <property type="entry name" value="XseB-like"/>
    <property type="match status" value="1"/>
</dbReference>
<name>A0A2X0VJA2_9GAMM</name>
<dbReference type="HAMAP" id="MF_00337">
    <property type="entry name" value="Exonuc_7_S"/>
    <property type="match status" value="1"/>
</dbReference>
<sequence length="85" mass="9266">MSETANVKMSSLEASLRELEELTAKIESGELPVDEAIALYSQGMHKALACRKTLMEMKQKVMQTRAQAGEAMAALNESNGSDDVF</sequence>
<dbReference type="Proteomes" id="UP000250086">
    <property type="component" value="Unassembled WGS sequence"/>
</dbReference>
<dbReference type="GO" id="GO:0006308">
    <property type="term" value="P:DNA catabolic process"/>
    <property type="evidence" value="ECO:0007669"/>
    <property type="project" value="UniProtKB-UniRule"/>
</dbReference>
<dbReference type="AlphaFoldDB" id="A0A2X0VJA2"/>
<organism evidence="7 8">
    <name type="scientific">Anaerobiospirillum thomasii</name>
    <dbReference type="NCBI Taxonomy" id="179995"/>
    <lineage>
        <taxon>Bacteria</taxon>
        <taxon>Pseudomonadati</taxon>
        <taxon>Pseudomonadota</taxon>
        <taxon>Gammaproteobacteria</taxon>
        <taxon>Aeromonadales</taxon>
        <taxon>Succinivibrionaceae</taxon>
        <taxon>Anaerobiospirillum</taxon>
    </lineage>
</organism>
<dbReference type="InterPro" id="IPR037004">
    <property type="entry name" value="Exonuc_VII_ssu_sf"/>
</dbReference>
<dbReference type="NCBIfam" id="TIGR01280">
    <property type="entry name" value="xseB"/>
    <property type="match status" value="1"/>
</dbReference>
<dbReference type="EMBL" id="UAPV01000001">
    <property type="protein sequence ID" value="SPT69568.1"/>
    <property type="molecule type" value="Genomic_DNA"/>
</dbReference>
<keyword evidence="8" id="KW-1185">Reference proteome</keyword>
<dbReference type="GO" id="GO:0009318">
    <property type="term" value="C:exodeoxyribonuclease VII complex"/>
    <property type="evidence" value="ECO:0007669"/>
    <property type="project" value="UniProtKB-UniRule"/>
</dbReference>
<keyword evidence="2 6" id="KW-0963">Cytoplasm</keyword>
<dbReference type="Pfam" id="PF02609">
    <property type="entry name" value="Exonuc_VII_S"/>
    <property type="match status" value="1"/>
</dbReference>
<dbReference type="EC" id="3.1.11.6" evidence="6"/>
<keyword evidence="5 6" id="KW-0269">Exonuclease</keyword>
<evidence type="ECO:0000256" key="5">
    <source>
        <dbReference type="ARBA" id="ARBA00022839"/>
    </source>
</evidence>
<dbReference type="GO" id="GO:0005829">
    <property type="term" value="C:cytosol"/>
    <property type="evidence" value="ECO:0007669"/>
    <property type="project" value="TreeGrafter"/>
</dbReference>
<dbReference type="PANTHER" id="PTHR34137">
    <property type="entry name" value="EXODEOXYRIBONUCLEASE 7 SMALL SUBUNIT"/>
    <property type="match status" value="1"/>
</dbReference>
<protein>
    <recommendedName>
        <fullName evidence="6">Exodeoxyribonuclease 7 small subunit</fullName>
        <ecNumber evidence="6">3.1.11.6</ecNumber>
    </recommendedName>
    <alternativeName>
        <fullName evidence="6">Exodeoxyribonuclease VII small subunit</fullName>
        <shortName evidence="6">Exonuclease VII small subunit</shortName>
    </alternativeName>
</protein>
<evidence type="ECO:0000256" key="6">
    <source>
        <dbReference type="HAMAP-Rule" id="MF_00337"/>
    </source>
</evidence>
<evidence type="ECO:0000256" key="3">
    <source>
        <dbReference type="ARBA" id="ARBA00022722"/>
    </source>
</evidence>
<comment type="subunit">
    <text evidence="6">Heterooligomer composed of large and small subunits.</text>
</comment>